<dbReference type="InterPro" id="IPR029033">
    <property type="entry name" value="His_PPase_superfam"/>
</dbReference>
<organism evidence="1">
    <name type="scientific">freshwater metagenome</name>
    <dbReference type="NCBI Taxonomy" id="449393"/>
    <lineage>
        <taxon>unclassified sequences</taxon>
        <taxon>metagenomes</taxon>
        <taxon>ecological metagenomes</taxon>
    </lineage>
</organism>
<sequence length="220" mass="23966">MSNRVLLWRHGQTDWNVANRFQGHSDIPLNEVGKAQAKHAAQVLAGMKPTMIISSDLERARFTAQELADLVNLEVGVTHLLRETNGGQWEGKTGAQNRADDLENFIRWIDGEDHPAGTTGERRSEVASRATEAINEALAGKENQLLVVATHGGTARCLLGHFLQLPISHWGVIGGLSNASWSVVQTNPRGWHLVEHNAGSIPQPVFGEESGAPAIPDWAR</sequence>
<dbReference type="PANTHER" id="PTHR48100:SF62">
    <property type="entry name" value="GLUCOSYL-3-PHOSPHOGLYCERATE PHOSPHATASE"/>
    <property type="match status" value="1"/>
</dbReference>
<dbReference type="SUPFAM" id="SSF53254">
    <property type="entry name" value="Phosphoglycerate mutase-like"/>
    <property type="match status" value="1"/>
</dbReference>
<dbReference type="CDD" id="cd07067">
    <property type="entry name" value="HP_PGM_like"/>
    <property type="match status" value="1"/>
</dbReference>
<comment type="caution">
    <text evidence="1">The sequence shown here is derived from an EMBL/GenBank/DDBJ whole genome shotgun (WGS) entry which is preliminary data.</text>
</comment>
<dbReference type="InterPro" id="IPR013078">
    <property type="entry name" value="His_Pase_superF_clade-1"/>
</dbReference>
<dbReference type="PROSITE" id="PS00175">
    <property type="entry name" value="PG_MUTASE"/>
    <property type="match status" value="1"/>
</dbReference>
<dbReference type="Gene3D" id="3.40.50.1240">
    <property type="entry name" value="Phosphoglycerate mutase-like"/>
    <property type="match status" value="1"/>
</dbReference>
<evidence type="ECO:0008006" key="2">
    <source>
        <dbReference type="Google" id="ProtNLM"/>
    </source>
</evidence>
<protein>
    <recommendedName>
        <fullName evidence="2">Phosphoglycerate mutase</fullName>
    </recommendedName>
</protein>
<dbReference type="InterPro" id="IPR050275">
    <property type="entry name" value="PGM_Phosphatase"/>
</dbReference>
<accession>A0A094Q837</accession>
<dbReference type="SMART" id="SM00855">
    <property type="entry name" value="PGAM"/>
    <property type="match status" value="1"/>
</dbReference>
<name>A0A094Q837_9ZZZZ</name>
<dbReference type="Pfam" id="PF00300">
    <property type="entry name" value="His_Phos_1"/>
    <property type="match status" value="1"/>
</dbReference>
<dbReference type="GO" id="GO:0016791">
    <property type="term" value="F:phosphatase activity"/>
    <property type="evidence" value="ECO:0007669"/>
    <property type="project" value="TreeGrafter"/>
</dbReference>
<gene>
    <name evidence="1" type="ORF">GM50_9145</name>
</gene>
<proteinExistence type="predicted"/>
<evidence type="ECO:0000313" key="1">
    <source>
        <dbReference type="EMBL" id="KGA18294.1"/>
    </source>
</evidence>
<reference evidence="1" key="1">
    <citation type="submission" date="2014-05" db="EMBL/GenBank/DDBJ databases">
        <title>Key roles for freshwater Actinobacteria revealed by deep metagenomic sequencing.</title>
        <authorList>
            <person name="Ghai R."/>
            <person name="Mizuno C.M."/>
            <person name="Picazo A."/>
            <person name="Camacho A."/>
            <person name="Rodriguez-Valera F."/>
        </authorList>
    </citation>
    <scope>NUCLEOTIDE SEQUENCE</scope>
</reference>
<dbReference type="InterPro" id="IPR001345">
    <property type="entry name" value="PG/BPGM_mutase_AS"/>
</dbReference>
<dbReference type="AlphaFoldDB" id="A0A094Q837"/>
<dbReference type="GO" id="GO:0005737">
    <property type="term" value="C:cytoplasm"/>
    <property type="evidence" value="ECO:0007669"/>
    <property type="project" value="TreeGrafter"/>
</dbReference>
<dbReference type="EMBL" id="JNSK01000027">
    <property type="protein sequence ID" value="KGA18294.1"/>
    <property type="molecule type" value="Genomic_DNA"/>
</dbReference>
<dbReference type="PANTHER" id="PTHR48100">
    <property type="entry name" value="BROAD-SPECIFICITY PHOSPHATASE YOR283W-RELATED"/>
    <property type="match status" value="1"/>
</dbReference>